<gene>
    <name evidence="3" type="primary">LOC109717337</name>
</gene>
<dbReference type="Proteomes" id="UP000515123">
    <property type="component" value="Linkage group 11"/>
</dbReference>
<name>A0A6P5G090_ANACO</name>
<keyword evidence="1" id="KW-1133">Transmembrane helix</keyword>
<protein>
    <submittedName>
        <fullName evidence="3">Uncharacterized protein LOC109717337</fullName>
    </submittedName>
</protein>
<organism evidence="2 3">
    <name type="scientific">Ananas comosus</name>
    <name type="common">Pineapple</name>
    <name type="synonym">Ananas ananas</name>
    <dbReference type="NCBI Taxonomy" id="4615"/>
    <lineage>
        <taxon>Eukaryota</taxon>
        <taxon>Viridiplantae</taxon>
        <taxon>Streptophyta</taxon>
        <taxon>Embryophyta</taxon>
        <taxon>Tracheophyta</taxon>
        <taxon>Spermatophyta</taxon>
        <taxon>Magnoliopsida</taxon>
        <taxon>Liliopsida</taxon>
        <taxon>Poales</taxon>
        <taxon>Bromeliaceae</taxon>
        <taxon>Bromelioideae</taxon>
        <taxon>Ananas</taxon>
    </lineage>
</organism>
<feature type="transmembrane region" description="Helical" evidence="1">
    <location>
        <begin position="16"/>
        <end position="35"/>
    </location>
</feature>
<keyword evidence="1" id="KW-0472">Membrane</keyword>
<keyword evidence="2" id="KW-1185">Reference proteome</keyword>
<proteinExistence type="predicted"/>
<evidence type="ECO:0000313" key="2">
    <source>
        <dbReference type="Proteomes" id="UP000515123"/>
    </source>
</evidence>
<dbReference type="RefSeq" id="XP_020098660.1">
    <property type="nucleotide sequence ID" value="XM_020243071.1"/>
</dbReference>
<reference evidence="3" key="2">
    <citation type="submission" date="2025-08" db="UniProtKB">
        <authorList>
            <consortium name="RefSeq"/>
        </authorList>
    </citation>
    <scope>IDENTIFICATION</scope>
    <source>
        <tissue evidence="3">Leaf</tissue>
    </source>
</reference>
<sequence length="105" mass="11528">MMSLGILLCNVGHFDMYFVIEASFVFVCAFGCLRLSAPLFCSRLRVPAPIRASVLFAPSGAYALFTPSGVFGSRQRIIRYSTETDSQGGAGTVARRFHRLMVRGK</sequence>
<keyword evidence="1" id="KW-0812">Transmembrane</keyword>
<evidence type="ECO:0000256" key="1">
    <source>
        <dbReference type="SAM" id="Phobius"/>
    </source>
</evidence>
<accession>A0A6P5G090</accession>
<dbReference type="AlphaFoldDB" id="A0A6P5G090"/>
<dbReference type="GeneID" id="109717337"/>
<reference evidence="2" key="1">
    <citation type="journal article" date="2015" name="Nat. Genet.">
        <title>The pineapple genome and the evolution of CAM photosynthesis.</title>
        <authorList>
            <person name="Ming R."/>
            <person name="VanBuren R."/>
            <person name="Wai C.M."/>
            <person name="Tang H."/>
            <person name="Schatz M.C."/>
            <person name="Bowers J.E."/>
            <person name="Lyons E."/>
            <person name="Wang M.L."/>
            <person name="Chen J."/>
            <person name="Biggers E."/>
            <person name="Zhang J."/>
            <person name="Huang L."/>
            <person name="Zhang L."/>
            <person name="Miao W."/>
            <person name="Zhang J."/>
            <person name="Ye Z."/>
            <person name="Miao C."/>
            <person name="Lin Z."/>
            <person name="Wang H."/>
            <person name="Zhou H."/>
            <person name="Yim W.C."/>
            <person name="Priest H.D."/>
            <person name="Zheng C."/>
            <person name="Woodhouse M."/>
            <person name="Edger P.P."/>
            <person name="Guyot R."/>
            <person name="Guo H.B."/>
            <person name="Guo H."/>
            <person name="Zheng G."/>
            <person name="Singh R."/>
            <person name="Sharma A."/>
            <person name="Min X."/>
            <person name="Zheng Y."/>
            <person name="Lee H."/>
            <person name="Gurtowski J."/>
            <person name="Sedlazeck F.J."/>
            <person name="Harkess A."/>
            <person name="McKain M.R."/>
            <person name="Liao Z."/>
            <person name="Fang J."/>
            <person name="Liu J."/>
            <person name="Zhang X."/>
            <person name="Zhang Q."/>
            <person name="Hu W."/>
            <person name="Qin Y."/>
            <person name="Wang K."/>
            <person name="Chen L.Y."/>
            <person name="Shirley N."/>
            <person name="Lin Y.R."/>
            <person name="Liu L.Y."/>
            <person name="Hernandez A.G."/>
            <person name="Wright C.L."/>
            <person name="Bulone V."/>
            <person name="Tuskan G.A."/>
            <person name="Heath K."/>
            <person name="Zee F."/>
            <person name="Moore P.H."/>
            <person name="Sunkar R."/>
            <person name="Leebens-Mack J.H."/>
            <person name="Mockler T."/>
            <person name="Bennetzen J.L."/>
            <person name="Freeling M."/>
            <person name="Sankoff D."/>
            <person name="Paterson A.H."/>
            <person name="Zhu X."/>
            <person name="Yang X."/>
            <person name="Smith J.A."/>
            <person name="Cushman J.C."/>
            <person name="Paull R.E."/>
            <person name="Yu Q."/>
        </authorList>
    </citation>
    <scope>NUCLEOTIDE SEQUENCE [LARGE SCALE GENOMIC DNA]</scope>
    <source>
        <strain evidence="2">cv. F153</strain>
    </source>
</reference>
<evidence type="ECO:0000313" key="3">
    <source>
        <dbReference type="RefSeq" id="XP_020098660.1"/>
    </source>
</evidence>